<name>A0A9X3XN36_9CLOT</name>
<reference evidence="1" key="1">
    <citation type="submission" date="2022-05" db="EMBL/GenBank/DDBJ databases">
        <title>Draft genome sequence of Clostridium tertium strain CP3 isolated from Peru.</title>
        <authorList>
            <person name="Hurtado R."/>
            <person name="Lima L."/>
            <person name="Sousa T."/>
            <person name="Jaiswal A.K."/>
            <person name="Tiwari S."/>
            <person name="Maturrano L."/>
            <person name="Brenig B."/>
            <person name="Azevedo V."/>
        </authorList>
    </citation>
    <scope>NUCLEOTIDE SEQUENCE</scope>
    <source>
        <strain evidence="1">CP3</strain>
    </source>
</reference>
<keyword evidence="2" id="KW-1185">Reference proteome</keyword>
<proteinExistence type="predicted"/>
<dbReference type="Proteomes" id="UP001141183">
    <property type="component" value="Unassembled WGS sequence"/>
</dbReference>
<evidence type="ECO:0000313" key="1">
    <source>
        <dbReference type="EMBL" id="MDC4240679.1"/>
    </source>
</evidence>
<organism evidence="1 2">
    <name type="scientific">Clostridium tertium</name>
    <dbReference type="NCBI Taxonomy" id="1559"/>
    <lineage>
        <taxon>Bacteria</taxon>
        <taxon>Bacillati</taxon>
        <taxon>Bacillota</taxon>
        <taxon>Clostridia</taxon>
        <taxon>Eubacteriales</taxon>
        <taxon>Clostridiaceae</taxon>
        <taxon>Clostridium</taxon>
    </lineage>
</organism>
<protein>
    <submittedName>
        <fullName evidence="1">Uncharacterized protein</fullName>
    </submittedName>
</protein>
<sequence>MLKNIDCVFFTSEEEVKGKVLNCTVIRDKGSISFGFDELKIQFLMDQMYLERILREKIKEEIDCIWMNFENSNIIPISCKMIVNCESGATLFNLFGTRHFFGIKKGLLQKLLN</sequence>
<comment type="caution">
    <text evidence="1">The sequence shown here is derived from an EMBL/GenBank/DDBJ whole genome shotgun (WGS) entry which is preliminary data.</text>
</comment>
<gene>
    <name evidence="1" type="ORF">NE398_10960</name>
</gene>
<dbReference type="EMBL" id="JAMRYU010000010">
    <property type="protein sequence ID" value="MDC4240679.1"/>
    <property type="molecule type" value="Genomic_DNA"/>
</dbReference>
<dbReference type="RefSeq" id="WP_099346031.1">
    <property type="nucleotide sequence ID" value="NZ_JAMRYU010000010.1"/>
</dbReference>
<accession>A0A9X3XN36</accession>
<evidence type="ECO:0000313" key="2">
    <source>
        <dbReference type="Proteomes" id="UP001141183"/>
    </source>
</evidence>
<dbReference type="AlphaFoldDB" id="A0A9X3XN36"/>